<dbReference type="Proteomes" id="UP001216579">
    <property type="component" value="Unassembled WGS sequence"/>
</dbReference>
<evidence type="ECO:0000313" key="2">
    <source>
        <dbReference type="EMBL" id="MDF3291593.1"/>
    </source>
</evidence>
<dbReference type="InterPro" id="IPR046858">
    <property type="entry name" value="ChrB_N"/>
</dbReference>
<organism evidence="2 3">
    <name type="scientific">Streptomyces silvisoli</name>
    <dbReference type="NCBI Taxonomy" id="3034235"/>
    <lineage>
        <taxon>Bacteria</taxon>
        <taxon>Bacillati</taxon>
        <taxon>Actinomycetota</taxon>
        <taxon>Actinomycetes</taxon>
        <taxon>Kitasatosporales</taxon>
        <taxon>Streptomycetaceae</taxon>
        <taxon>Streptomyces</taxon>
    </lineage>
</organism>
<keyword evidence="3" id="KW-1185">Reference proteome</keyword>
<evidence type="ECO:0000313" key="3">
    <source>
        <dbReference type="Proteomes" id="UP001216579"/>
    </source>
</evidence>
<protein>
    <submittedName>
        <fullName evidence="2">Chromate resistance protein ChrB</fullName>
    </submittedName>
</protein>
<sequence length="187" mass="20623">MVITGNGGDDAGVRWLVLVYKVPAEPTRLRAGVWRKIKGMGAIYLQNSVAALPHSAAGERSLRLLRNEIAEMGGSASLLVSDVLVGAADIERAFNAARDDEYEEIVDKCEDFLAQIEKEYRAEHFTYAELEENDEDLVKLRNWFAKVAARDVLGASGKEAALTALGRCEQVLDEYASRVYAEEGESR</sequence>
<dbReference type="RefSeq" id="WP_276094773.1">
    <property type="nucleotide sequence ID" value="NZ_JARJBC010000013.1"/>
</dbReference>
<accession>A0ABT5ZR96</accession>
<name>A0ABT5ZR96_9ACTN</name>
<gene>
    <name evidence="2" type="ORF">P3G67_20645</name>
</gene>
<comment type="caution">
    <text evidence="2">The sequence shown here is derived from an EMBL/GenBank/DDBJ whole genome shotgun (WGS) entry which is preliminary data.</text>
</comment>
<proteinExistence type="predicted"/>
<reference evidence="2 3" key="1">
    <citation type="submission" date="2023-03" db="EMBL/GenBank/DDBJ databases">
        <title>Draft genome sequence of Streptomyces sp. RB6PN23 isolated from peat swamp forest in Thailand.</title>
        <authorList>
            <person name="Klaysubun C."/>
            <person name="Duangmal K."/>
        </authorList>
    </citation>
    <scope>NUCLEOTIDE SEQUENCE [LARGE SCALE GENOMIC DNA]</scope>
    <source>
        <strain evidence="2 3">RB6PN23</strain>
    </source>
</reference>
<feature type="domain" description="ChrB N-terminal" evidence="1">
    <location>
        <begin position="30"/>
        <end position="184"/>
    </location>
</feature>
<evidence type="ECO:0000259" key="1">
    <source>
        <dbReference type="Pfam" id="PF20229"/>
    </source>
</evidence>
<dbReference type="Pfam" id="PF20229">
    <property type="entry name" value="ChrB_N"/>
    <property type="match status" value="1"/>
</dbReference>
<dbReference type="EMBL" id="JARJBC010000013">
    <property type="protein sequence ID" value="MDF3291593.1"/>
    <property type="molecule type" value="Genomic_DNA"/>
</dbReference>